<gene>
    <name evidence="13" type="primary">pgeF</name>
    <name evidence="13" type="ORF">GCM10022262_11700</name>
</gene>
<dbReference type="PANTHER" id="PTHR30616">
    <property type="entry name" value="UNCHARACTERIZED PROTEIN YFIH"/>
    <property type="match status" value="1"/>
</dbReference>
<keyword evidence="4" id="KW-0808">Transferase</keyword>
<dbReference type="InterPro" id="IPR003730">
    <property type="entry name" value="Cu_polyphenol_OxRdtase"/>
</dbReference>
<evidence type="ECO:0000256" key="10">
    <source>
        <dbReference type="ARBA" id="ARBA00048968"/>
    </source>
</evidence>
<reference evidence="14" key="1">
    <citation type="journal article" date="2019" name="Int. J. Syst. Evol. Microbiol.">
        <title>The Global Catalogue of Microorganisms (GCM) 10K type strain sequencing project: providing services to taxonomists for standard genome sequencing and annotation.</title>
        <authorList>
            <consortium name="The Broad Institute Genomics Platform"/>
            <consortium name="The Broad Institute Genome Sequencing Center for Infectious Disease"/>
            <person name="Wu L."/>
            <person name="Ma J."/>
        </authorList>
    </citation>
    <scope>NUCLEOTIDE SEQUENCE [LARGE SCALE GENOMIC DNA]</scope>
    <source>
        <strain evidence="14">JCM 17459</strain>
    </source>
</reference>
<proteinExistence type="inferred from homology"/>
<dbReference type="PANTHER" id="PTHR30616:SF2">
    <property type="entry name" value="PURINE NUCLEOSIDE PHOSPHORYLASE LACC1"/>
    <property type="match status" value="1"/>
</dbReference>
<evidence type="ECO:0000313" key="13">
    <source>
        <dbReference type="EMBL" id="GAA4286811.1"/>
    </source>
</evidence>
<dbReference type="SUPFAM" id="SSF64438">
    <property type="entry name" value="CNF1/YfiH-like putative cysteine hydrolases"/>
    <property type="match status" value="1"/>
</dbReference>
<sequence>MSGAAASAVPLLPADVGPGARGAFTTRAGGVSGGAWGGPDGSGGLNLGLHVGDDRDAVLANRGRLEAAVGAPVAWMDQVHGSAVLEVTAVSGASQGECDALVARAGARSGLAVMVADCVPVLLADSAGSVVAAAHVGRQGLVRGVLAATVARMAGLGAAPEDLHAAVGPSICGRCYEVPAALRDEVAAAVPGTASTTSWGTPALDLAAGVRGQLTGLGVSSVATLRACTMEDERFYSYRRAGRAGTAATGRFAGVVRPSGAAR</sequence>
<dbReference type="NCBIfam" id="TIGR00726">
    <property type="entry name" value="peptidoglycan editing factor PgeF"/>
    <property type="match status" value="1"/>
</dbReference>
<keyword evidence="7" id="KW-0862">Zinc</keyword>
<comment type="catalytic activity">
    <reaction evidence="10">
        <text>adenosine + phosphate = alpha-D-ribose 1-phosphate + adenine</text>
        <dbReference type="Rhea" id="RHEA:27642"/>
        <dbReference type="ChEBI" id="CHEBI:16335"/>
        <dbReference type="ChEBI" id="CHEBI:16708"/>
        <dbReference type="ChEBI" id="CHEBI:43474"/>
        <dbReference type="ChEBI" id="CHEBI:57720"/>
        <dbReference type="EC" id="2.4.2.1"/>
    </reaction>
    <physiologicalReaction direction="left-to-right" evidence="10">
        <dbReference type="Rhea" id="RHEA:27643"/>
    </physiologicalReaction>
</comment>
<dbReference type="Gene3D" id="3.60.140.10">
    <property type="entry name" value="CNF1/YfiH-like putative cysteine hydrolases"/>
    <property type="match status" value="1"/>
</dbReference>
<comment type="catalytic activity">
    <reaction evidence="11">
        <text>S-methyl-5'-thioadenosine + phosphate = 5-(methylsulfanyl)-alpha-D-ribose 1-phosphate + adenine</text>
        <dbReference type="Rhea" id="RHEA:11852"/>
        <dbReference type="ChEBI" id="CHEBI:16708"/>
        <dbReference type="ChEBI" id="CHEBI:17509"/>
        <dbReference type="ChEBI" id="CHEBI:43474"/>
        <dbReference type="ChEBI" id="CHEBI:58533"/>
        <dbReference type="EC" id="2.4.2.28"/>
    </reaction>
    <physiologicalReaction direction="left-to-right" evidence="11">
        <dbReference type="Rhea" id="RHEA:11853"/>
    </physiologicalReaction>
</comment>
<evidence type="ECO:0000256" key="4">
    <source>
        <dbReference type="ARBA" id="ARBA00022679"/>
    </source>
</evidence>
<dbReference type="Proteomes" id="UP001499841">
    <property type="component" value="Unassembled WGS sequence"/>
</dbReference>
<dbReference type="InterPro" id="IPR011324">
    <property type="entry name" value="Cytotoxic_necrot_fac-like_cat"/>
</dbReference>
<dbReference type="EMBL" id="BAABBA010000004">
    <property type="protein sequence ID" value="GAA4286811.1"/>
    <property type="molecule type" value="Genomic_DNA"/>
</dbReference>
<comment type="catalytic activity">
    <reaction evidence="9">
        <text>adenosine + H2O + H(+) = inosine + NH4(+)</text>
        <dbReference type="Rhea" id="RHEA:24408"/>
        <dbReference type="ChEBI" id="CHEBI:15377"/>
        <dbReference type="ChEBI" id="CHEBI:15378"/>
        <dbReference type="ChEBI" id="CHEBI:16335"/>
        <dbReference type="ChEBI" id="CHEBI:17596"/>
        <dbReference type="ChEBI" id="CHEBI:28938"/>
        <dbReference type="EC" id="3.5.4.4"/>
    </reaction>
    <physiologicalReaction direction="left-to-right" evidence="9">
        <dbReference type="Rhea" id="RHEA:24409"/>
    </physiologicalReaction>
</comment>
<comment type="caution">
    <text evidence="13">The sequence shown here is derived from an EMBL/GenBank/DDBJ whole genome shotgun (WGS) entry which is preliminary data.</text>
</comment>
<dbReference type="Pfam" id="PF02578">
    <property type="entry name" value="Cu-oxidase_4"/>
    <property type="match status" value="1"/>
</dbReference>
<evidence type="ECO:0000256" key="2">
    <source>
        <dbReference type="ARBA" id="ARBA00003215"/>
    </source>
</evidence>
<evidence type="ECO:0000256" key="12">
    <source>
        <dbReference type="RuleBase" id="RU361274"/>
    </source>
</evidence>
<dbReference type="InterPro" id="IPR038371">
    <property type="entry name" value="Cu_polyphenol_OxRdtase_sf"/>
</dbReference>
<evidence type="ECO:0000256" key="5">
    <source>
        <dbReference type="ARBA" id="ARBA00022723"/>
    </source>
</evidence>
<comment type="similarity">
    <text evidence="3 12">Belongs to the purine nucleoside phosphorylase YfiH/LACC1 family.</text>
</comment>
<evidence type="ECO:0000256" key="11">
    <source>
        <dbReference type="ARBA" id="ARBA00049893"/>
    </source>
</evidence>
<comment type="catalytic activity">
    <reaction evidence="1">
        <text>inosine + phosphate = alpha-D-ribose 1-phosphate + hypoxanthine</text>
        <dbReference type="Rhea" id="RHEA:27646"/>
        <dbReference type="ChEBI" id="CHEBI:17368"/>
        <dbReference type="ChEBI" id="CHEBI:17596"/>
        <dbReference type="ChEBI" id="CHEBI:43474"/>
        <dbReference type="ChEBI" id="CHEBI:57720"/>
        <dbReference type="EC" id="2.4.2.1"/>
    </reaction>
    <physiologicalReaction direction="left-to-right" evidence="1">
        <dbReference type="Rhea" id="RHEA:27647"/>
    </physiologicalReaction>
</comment>
<keyword evidence="5" id="KW-0479">Metal-binding</keyword>
<evidence type="ECO:0000256" key="8">
    <source>
        <dbReference type="ARBA" id="ARBA00023008"/>
    </source>
</evidence>
<evidence type="ECO:0000256" key="1">
    <source>
        <dbReference type="ARBA" id="ARBA00000553"/>
    </source>
</evidence>
<evidence type="ECO:0000256" key="9">
    <source>
        <dbReference type="ARBA" id="ARBA00047989"/>
    </source>
</evidence>
<name>A0ABP8ESA8_9MICO</name>
<keyword evidence="14" id="KW-1185">Reference proteome</keyword>
<comment type="function">
    <text evidence="2">Purine nucleoside enzyme that catalyzes the phosphorolysis of adenosine and inosine nucleosides, yielding D-ribose 1-phosphate and the respective free bases, adenine and hypoxanthine. Also catalyzes the phosphorolysis of S-methyl-5'-thioadenosine into adenine and S-methyl-5-thio-alpha-D-ribose 1-phosphate. Also has adenosine deaminase activity.</text>
</comment>
<keyword evidence="6" id="KW-0378">Hydrolase</keyword>
<evidence type="ECO:0000256" key="6">
    <source>
        <dbReference type="ARBA" id="ARBA00022801"/>
    </source>
</evidence>
<evidence type="ECO:0000256" key="3">
    <source>
        <dbReference type="ARBA" id="ARBA00007353"/>
    </source>
</evidence>
<evidence type="ECO:0000313" key="14">
    <source>
        <dbReference type="Proteomes" id="UP001499841"/>
    </source>
</evidence>
<keyword evidence="8" id="KW-0186">Copper</keyword>
<dbReference type="CDD" id="cd16833">
    <property type="entry name" value="YfiH"/>
    <property type="match status" value="1"/>
</dbReference>
<organism evidence="13 14">
    <name type="scientific">Georgenia daeguensis</name>
    <dbReference type="NCBI Taxonomy" id="908355"/>
    <lineage>
        <taxon>Bacteria</taxon>
        <taxon>Bacillati</taxon>
        <taxon>Actinomycetota</taxon>
        <taxon>Actinomycetes</taxon>
        <taxon>Micrococcales</taxon>
        <taxon>Bogoriellaceae</taxon>
        <taxon>Georgenia</taxon>
    </lineage>
</organism>
<protein>
    <recommendedName>
        <fullName evidence="12">Purine nucleoside phosphorylase</fullName>
    </recommendedName>
</protein>
<evidence type="ECO:0000256" key="7">
    <source>
        <dbReference type="ARBA" id="ARBA00022833"/>
    </source>
</evidence>
<accession>A0ABP8ESA8</accession>
<dbReference type="RefSeq" id="WP_345038718.1">
    <property type="nucleotide sequence ID" value="NZ_BAABBA010000004.1"/>
</dbReference>